<feature type="region of interest" description="Disordered" evidence="1">
    <location>
        <begin position="275"/>
        <end position="302"/>
    </location>
</feature>
<evidence type="ECO:0000313" key="4">
    <source>
        <dbReference type="Proteomes" id="UP001630127"/>
    </source>
</evidence>
<dbReference type="CDD" id="cd06257">
    <property type="entry name" value="DnaJ"/>
    <property type="match status" value="1"/>
</dbReference>
<dbReference type="InterPro" id="IPR001623">
    <property type="entry name" value="DnaJ_domain"/>
</dbReference>
<dbReference type="Gene3D" id="1.10.287.110">
    <property type="entry name" value="DnaJ domain"/>
    <property type="match status" value="1"/>
</dbReference>
<proteinExistence type="predicted"/>
<dbReference type="EMBL" id="JBJUIK010000011">
    <property type="protein sequence ID" value="KAL3512571.1"/>
    <property type="molecule type" value="Genomic_DNA"/>
</dbReference>
<dbReference type="PROSITE" id="PS50076">
    <property type="entry name" value="DNAJ_2"/>
    <property type="match status" value="1"/>
</dbReference>
<sequence length="879" mass="96747">MECNKDEAVRAKEIAEKKFTEKDIPGAKKFACKAQNLFPGLEGLSQFLEVLDVYAASERKVNGEVDCYEVLGVHPLSDDETVRKQYRKLALALHPDKNKAVGADGAFKIISEAWSLLSDKVKRAAYDEKRNIRASYQKVTGGIPPVNVEKSGNTNNNVTSNRSSSVRKPSAPANPPTESTAHNPPSSVRKPSAPANPPTESTAHNPPSSVRKASAPPNPRTESTTDKPKANTFWTACKRCGMQYEYMAIYRNHNLLCPNCRQPFLAIEMPPPVRRQPPSAPWSQYREQQGGRPANNASAVSGRKFIPTPNMGMPGFSGYGSMSRANVPQGNASVPVKNPAQAAYGFQPTGENLKRGREEAVSGTVNEEPFLKKINVSKKTGSSLPSYDGSSSGKGEKPAKKRRTDEHKAGLGGKGMVNQMPPGTGGSGRPSISGSRMGRFGMEKVTVSASNMPGSLRELSLSETRNMLMEKARTEIRKKLREWNTAAALKSSGKAGKQVEKKERTTFSASQESLVRGMKKARNMKASIEDGNFPKSSLPSVNTSSDTVAAGIMSVSVRNPVGPKVRPHSSSSTGSNTKAPEIMTMSVPDPEFYDFDEDRIEESFGENQVWAAYDDEDGMPRYYAIIHEVLSRKPFKVRISWLNSKSTSEFGPLHWVDCGFTKTCGDFRIGKYEVRKNLNSFSHRVNWTKGARGVIQIVPKEGDVWALYRNWSSDWNELTSDDVIRQYDMVEVLQDYNEEKGVFVAPLVKVAGFKSVFQQHLCTKKRYTIPREEMFRFSHQVPSFLITGQVATARKGCRELDTAAMPLELLQLIKEDEEEGGRKAEEVSATGDAGATTNSGDDKHVVTERIVMYSRKSKGKKVVGDTINDKEETRSAGAN</sequence>
<feature type="compositionally biased region" description="Low complexity" evidence="1">
    <location>
        <begin position="153"/>
        <end position="167"/>
    </location>
</feature>
<feature type="region of interest" description="Disordered" evidence="1">
    <location>
        <begin position="559"/>
        <end position="582"/>
    </location>
</feature>
<organism evidence="3 4">
    <name type="scientific">Cinchona calisaya</name>
    <dbReference type="NCBI Taxonomy" id="153742"/>
    <lineage>
        <taxon>Eukaryota</taxon>
        <taxon>Viridiplantae</taxon>
        <taxon>Streptophyta</taxon>
        <taxon>Embryophyta</taxon>
        <taxon>Tracheophyta</taxon>
        <taxon>Spermatophyta</taxon>
        <taxon>Magnoliopsida</taxon>
        <taxon>eudicotyledons</taxon>
        <taxon>Gunneridae</taxon>
        <taxon>Pentapetalae</taxon>
        <taxon>asterids</taxon>
        <taxon>lamiids</taxon>
        <taxon>Gentianales</taxon>
        <taxon>Rubiaceae</taxon>
        <taxon>Cinchonoideae</taxon>
        <taxon>Cinchoneae</taxon>
        <taxon>Cinchona</taxon>
    </lineage>
</organism>
<accession>A0ABD2YZ83</accession>
<feature type="region of interest" description="Disordered" evidence="1">
    <location>
        <begin position="818"/>
        <end position="847"/>
    </location>
</feature>
<feature type="region of interest" description="Disordered" evidence="1">
    <location>
        <begin position="859"/>
        <end position="879"/>
    </location>
</feature>
<dbReference type="PROSITE" id="PS00636">
    <property type="entry name" value="DNAJ_1"/>
    <property type="match status" value="1"/>
</dbReference>
<protein>
    <recommendedName>
        <fullName evidence="2">J domain-containing protein</fullName>
    </recommendedName>
</protein>
<feature type="region of interest" description="Disordered" evidence="1">
    <location>
        <begin position="493"/>
        <end position="514"/>
    </location>
</feature>
<dbReference type="InterPro" id="IPR056988">
    <property type="entry name" value="Zn_ribbon_pln"/>
</dbReference>
<feature type="compositionally biased region" description="Polar residues" evidence="1">
    <location>
        <begin position="198"/>
        <end position="208"/>
    </location>
</feature>
<feature type="compositionally biased region" description="Basic and acidic residues" evidence="1">
    <location>
        <begin position="867"/>
        <end position="879"/>
    </location>
</feature>
<gene>
    <name evidence="3" type="ORF">ACH5RR_025288</name>
</gene>
<feature type="compositionally biased region" description="Polar residues" evidence="1">
    <location>
        <begin position="176"/>
        <end position="186"/>
    </location>
</feature>
<name>A0ABD2YZ83_9GENT</name>
<reference evidence="3 4" key="1">
    <citation type="submission" date="2024-11" db="EMBL/GenBank/DDBJ databases">
        <title>A near-complete genome assembly of Cinchona calisaya.</title>
        <authorList>
            <person name="Lian D.C."/>
            <person name="Zhao X.W."/>
            <person name="Wei L."/>
        </authorList>
    </citation>
    <scope>NUCLEOTIDE SEQUENCE [LARGE SCALE GENOMIC DNA]</scope>
    <source>
        <tissue evidence="3">Nenye</tissue>
    </source>
</reference>
<feature type="region of interest" description="Disordered" evidence="1">
    <location>
        <begin position="141"/>
        <end position="228"/>
    </location>
</feature>
<feature type="compositionally biased region" description="Low complexity" evidence="1">
    <location>
        <begin position="381"/>
        <end position="393"/>
    </location>
</feature>
<evidence type="ECO:0000259" key="2">
    <source>
        <dbReference type="PROSITE" id="PS50076"/>
    </source>
</evidence>
<keyword evidence="4" id="KW-1185">Reference proteome</keyword>
<dbReference type="InterPro" id="IPR024593">
    <property type="entry name" value="DUF3444"/>
</dbReference>
<dbReference type="PRINTS" id="PR00625">
    <property type="entry name" value="JDOMAIN"/>
</dbReference>
<dbReference type="Pfam" id="PF11926">
    <property type="entry name" value="DUF3444"/>
    <property type="match status" value="1"/>
</dbReference>
<dbReference type="AlphaFoldDB" id="A0ABD2YZ83"/>
<dbReference type="PANTHER" id="PTHR44137">
    <property type="entry name" value="BNAC03G44070D PROTEIN"/>
    <property type="match status" value="1"/>
</dbReference>
<dbReference type="SMART" id="SM00271">
    <property type="entry name" value="DnaJ"/>
    <property type="match status" value="1"/>
</dbReference>
<feature type="compositionally biased region" description="Basic and acidic residues" evidence="1">
    <location>
        <begin position="394"/>
        <end position="409"/>
    </location>
</feature>
<evidence type="ECO:0000256" key="1">
    <source>
        <dbReference type="SAM" id="MobiDB-lite"/>
    </source>
</evidence>
<feature type="domain" description="J" evidence="2">
    <location>
        <begin position="66"/>
        <end position="130"/>
    </location>
</feature>
<dbReference type="SUPFAM" id="SSF46565">
    <property type="entry name" value="Chaperone J-domain"/>
    <property type="match status" value="1"/>
</dbReference>
<dbReference type="InterPro" id="IPR036869">
    <property type="entry name" value="J_dom_sf"/>
</dbReference>
<comment type="caution">
    <text evidence="3">The sequence shown here is derived from an EMBL/GenBank/DDBJ whole genome shotgun (WGS) entry which is preliminary data.</text>
</comment>
<feature type="compositionally biased region" description="Polar residues" evidence="1">
    <location>
        <begin position="568"/>
        <end position="578"/>
    </location>
</feature>
<dbReference type="Pfam" id="PF00226">
    <property type="entry name" value="DnaJ"/>
    <property type="match status" value="1"/>
</dbReference>
<feature type="region of interest" description="Disordered" evidence="1">
    <location>
        <begin position="372"/>
        <end position="434"/>
    </location>
</feature>
<evidence type="ECO:0000313" key="3">
    <source>
        <dbReference type="EMBL" id="KAL3512571.1"/>
    </source>
</evidence>
<dbReference type="PANTHER" id="PTHR44137:SF61">
    <property type="entry name" value="J DOMAIN-CONTAINING PROTEIN"/>
    <property type="match status" value="1"/>
</dbReference>
<dbReference type="Proteomes" id="UP001630127">
    <property type="component" value="Unassembled WGS sequence"/>
</dbReference>
<dbReference type="Pfam" id="PF23551">
    <property type="entry name" value="Zn_ribbon_20"/>
    <property type="match status" value="1"/>
</dbReference>
<dbReference type="InterPro" id="IPR018253">
    <property type="entry name" value="DnaJ_domain_CS"/>
</dbReference>